<comment type="caution">
    <text evidence="2">The sequence shown here is derived from an EMBL/GenBank/DDBJ whole genome shotgun (WGS) entry which is preliminary data.</text>
</comment>
<keyword evidence="1" id="KW-0175">Coiled coil</keyword>
<feature type="coiled-coil region" evidence="1">
    <location>
        <begin position="5"/>
        <end position="36"/>
    </location>
</feature>
<accession>X1U471</accession>
<evidence type="ECO:0000256" key="1">
    <source>
        <dbReference type="SAM" id="Coils"/>
    </source>
</evidence>
<proteinExistence type="predicted"/>
<reference evidence="2" key="1">
    <citation type="journal article" date="2014" name="Front. Microbiol.">
        <title>High frequency of phylogenetically diverse reductive dehalogenase-homologous genes in deep subseafloor sedimentary metagenomes.</title>
        <authorList>
            <person name="Kawai M."/>
            <person name="Futagami T."/>
            <person name="Toyoda A."/>
            <person name="Takaki Y."/>
            <person name="Nishi S."/>
            <person name="Hori S."/>
            <person name="Arai W."/>
            <person name="Tsubouchi T."/>
            <person name="Morono Y."/>
            <person name="Uchiyama I."/>
            <person name="Ito T."/>
            <person name="Fujiyama A."/>
            <person name="Inagaki F."/>
            <person name="Takami H."/>
        </authorList>
    </citation>
    <scope>NUCLEOTIDE SEQUENCE</scope>
    <source>
        <strain evidence="2">Expedition CK06-06</strain>
    </source>
</reference>
<sequence>RRNEISEAENKLAELRRDAKSEEKTLKDRLTRVKTELKVNKQRLAEFASLKADLAKSGMTIPTLIKLAREFTYGGIKS</sequence>
<dbReference type="AlphaFoldDB" id="X1U471"/>
<feature type="non-terminal residue" evidence="2">
    <location>
        <position position="1"/>
    </location>
</feature>
<protein>
    <submittedName>
        <fullName evidence="2">Uncharacterized protein</fullName>
    </submittedName>
</protein>
<name>X1U471_9ZZZZ</name>
<dbReference type="EMBL" id="BARW01032358">
    <property type="protein sequence ID" value="GAJ12373.1"/>
    <property type="molecule type" value="Genomic_DNA"/>
</dbReference>
<evidence type="ECO:0000313" key="2">
    <source>
        <dbReference type="EMBL" id="GAJ12373.1"/>
    </source>
</evidence>
<gene>
    <name evidence="2" type="ORF">S12H4_51236</name>
</gene>
<organism evidence="2">
    <name type="scientific">marine sediment metagenome</name>
    <dbReference type="NCBI Taxonomy" id="412755"/>
    <lineage>
        <taxon>unclassified sequences</taxon>
        <taxon>metagenomes</taxon>
        <taxon>ecological metagenomes</taxon>
    </lineage>
</organism>